<organism evidence="2 3">
    <name type="scientific">Pseudomonas canavaninivorans</name>
    <dbReference type="NCBI Taxonomy" id="2842348"/>
    <lineage>
        <taxon>Bacteria</taxon>
        <taxon>Pseudomonadati</taxon>
        <taxon>Pseudomonadota</taxon>
        <taxon>Gammaproteobacteria</taxon>
        <taxon>Pseudomonadales</taxon>
        <taxon>Pseudomonadaceae</taxon>
        <taxon>Pseudomonas</taxon>
    </lineage>
</organism>
<feature type="chain" id="PRO_5047546259" evidence="1">
    <location>
        <begin position="24"/>
        <end position="169"/>
    </location>
</feature>
<gene>
    <name evidence="2" type="ORF">KSS97_22140</name>
</gene>
<dbReference type="Proteomes" id="UP000824066">
    <property type="component" value="Chromosome"/>
</dbReference>
<dbReference type="RefSeq" id="WP_198797101.1">
    <property type="nucleotide sequence ID" value="NZ_CP077080.1"/>
</dbReference>
<keyword evidence="3" id="KW-1185">Reference proteome</keyword>
<reference evidence="2 3" key="1">
    <citation type="journal article" date="2021" name="Microorganisms">
        <title>The Ever-Expanding Pseudomonas Genus: Description of 43 New Species and Partition of the Pseudomonas putida Group.</title>
        <authorList>
            <person name="Girard L."/>
            <person name="Lood C."/>
            <person name="Hofte M."/>
            <person name="Vandamme P."/>
            <person name="Rokni-Zadeh H."/>
            <person name="van Noort V."/>
            <person name="Lavigne R."/>
            <person name="De Mot R."/>
        </authorList>
    </citation>
    <scope>NUCLEOTIDE SEQUENCE [LARGE SCALE GENOMIC DNA]</scope>
    <source>
        <strain evidence="2 3">SWRI17</strain>
    </source>
</reference>
<evidence type="ECO:0000313" key="2">
    <source>
        <dbReference type="EMBL" id="QXI52210.1"/>
    </source>
</evidence>
<sequence length="169" mass="19117">MSLMKNLILALLLGPLAAAVSLANTNIIVNVINDTSHDLEMTNLLGEFSIPDDFPVVPADASMKFQFKHERKFTYPAAGWQPTLREIKPIELVLTYQMTNFNFGCQLQTLFDARVIFGFLEPSYKPNWQSRTAYTGNGEYSCRSVITQRMLEPPFSYTINLTIDDNNPT</sequence>
<keyword evidence="1" id="KW-0732">Signal</keyword>
<dbReference type="EMBL" id="CP077080">
    <property type="protein sequence ID" value="QXI52210.1"/>
    <property type="molecule type" value="Genomic_DNA"/>
</dbReference>
<evidence type="ECO:0000256" key="1">
    <source>
        <dbReference type="SAM" id="SignalP"/>
    </source>
</evidence>
<proteinExistence type="predicted"/>
<protein>
    <submittedName>
        <fullName evidence="2">Uncharacterized protein</fullName>
    </submittedName>
</protein>
<evidence type="ECO:0000313" key="3">
    <source>
        <dbReference type="Proteomes" id="UP000824066"/>
    </source>
</evidence>
<accession>A0ABX8Q9X8</accession>
<name>A0ABX8Q9X8_PSECO</name>
<feature type="signal peptide" evidence="1">
    <location>
        <begin position="1"/>
        <end position="23"/>
    </location>
</feature>